<protein>
    <recommendedName>
        <fullName evidence="2">DUF4266 domain-containing protein</fullName>
    </recommendedName>
</protein>
<accession>A0A916V1I8</accession>
<dbReference type="EMBL" id="BMED01000009">
    <property type="protein sequence ID" value="GGD00409.1"/>
    <property type="molecule type" value="Genomic_DNA"/>
</dbReference>
<name>A0A916V1I8_9BURK</name>
<dbReference type="PROSITE" id="PS51257">
    <property type="entry name" value="PROKAR_LIPOPROTEIN"/>
    <property type="match status" value="1"/>
</dbReference>
<reference evidence="3" key="2">
    <citation type="submission" date="2020-09" db="EMBL/GenBank/DDBJ databases">
        <authorList>
            <person name="Sun Q."/>
            <person name="Zhou Y."/>
        </authorList>
    </citation>
    <scope>NUCLEOTIDE SEQUENCE</scope>
    <source>
        <strain evidence="3">CGMCC 1.10998</strain>
    </source>
</reference>
<organism evidence="3 4">
    <name type="scientific">Undibacterium terreum</name>
    <dbReference type="NCBI Taxonomy" id="1224302"/>
    <lineage>
        <taxon>Bacteria</taxon>
        <taxon>Pseudomonadati</taxon>
        <taxon>Pseudomonadota</taxon>
        <taxon>Betaproteobacteria</taxon>
        <taxon>Burkholderiales</taxon>
        <taxon>Oxalobacteraceae</taxon>
        <taxon>Undibacterium</taxon>
    </lineage>
</organism>
<dbReference type="Pfam" id="PF14086">
    <property type="entry name" value="DUF4266"/>
    <property type="match status" value="1"/>
</dbReference>
<evidence type="ECO:0000259" key="2">
    <source>
        <dbReference type="Pfam" id="PF14086"/>
    </source>
</evidence>
<gene>
    <name evidence="3" type="ORF">GCM10011396_54940</name>
</gene>
<dbReference type="InterPro" id="IPR025362">
    <property type="entry name" value="DUF4266"/>
</dbReference>
<feature type="signal peptide" evidence="1">
    <location>
        <begin position="1"/>
        <end position="25"/>
    </location>
</feature>
<feature type="chain" id="PRO_5037702019" description="DUF4266 domain-containing protein" evidence="1">
    <location>
        <begin position="26"/>
        <end position="79"/>
    </location>
</feature>
<comment type="caution">
    <text evidence="3">The sequence shown here is derived from an EMBL/GenBank/DDBJ whole genome shotgun (WGS) entry which is preliminary data.</text>
</comment>
<dbReference type="AlphaFoldDB" id="A0A916V1I8"/>
<feature type="domain" description="DUF4266" evidence="2">
    <location>
        <begin position="30"/>
        <end position="79"/>
    </location>
</feature>
<evidence type="ECO:0000256" key="1">
    <source>
        <dbReference type="SAM" id="SignalP"/>
    </source>
</evidence>
<evidence type="ECO:0000313" key="3">
    <source>
        <dbReference type="EMBL" id="GGD00409.1"/>
    </source>
</evidence>
<dbReference type="RefSeq" id="WP_188569380.1">
    <property type="nucleotide sequence ID" value="NZ_BMED01000009.1"/>
</dbReference>
<dbReference type="Proteomes" id="UP000637423">
    <property type="component" value="Unassembled WGS sequence"/>
</dbReference>
<keyword evidence="4" id="KW-1185">Reference proteome</keyword>
<proteinExistence type="predicted"/>
<keyword evidence="1" id="KW-0732">Signal</keyword>
<sequence length="79" mass="8079">MKTAIKKLARVAALCSALTALSGCASISTVQPWEKGTLARPEMTFGGDKLEARFNEHIYTSREAASGGSSVGGGGCGCN</sequence>
<reference evidence="3" key="1">
    <citation type="journal article" date="2014" name="Int. J. Syst. Evol. Microbiol.">
        <title>Complete genome sequence of Corynebacterium casei LMG S-19264T (=DSM 44701T), isolated from a smear-ripened cheese.</title>
        <authorList>
            <consortium name="US DOE Joint Genome Institute (JGI-PGF)"/>
            <person name="Walter F."/>
            <person name="Albersmeier A."/>
            <person name="Kalinowski J."/>
            <person name="Ruckert C."/>
        </authorList>
    </citation>
    <scope>NUCLEOTIDE SEQUENCE</scope>
    <source>
        <strain evidence="3">CGMCC 1.10998</strain>
    </source>
</reference>
<evidence type="ECO:0000313" key="4">
    <source>
        <dbReference type="Proteomes" id="UP000637423"/>
    </source>
</evidence>